<keyword evidence="6" id="KW-1185">Reference proteome</keyword>
<dbReference type="InterPro" id="IPR018060">
    <property type="entry name" value="HTH_AraC"/>
</dbReference>
<dbReference type="Gene3D" id="1.10.10.60">
    <property type="entry name" value="Homeodomain-like"/>
    <property type="match status" value="2"/>
</dbReference>
<evidence type="ECO:0000259" key="4">
    <source>
        <dbReference type="PROSITE" id="PS01124"/>
    </source>
</evidence>
<dbReference type="PROSITE" id="PS01124">
    <property type="entry name" value="HTH_ARAC_FAMILY_2"/>
    <property type="match status" value="1"/>
</dbReference>
<dbReference type="InterPro" id="IPR037923">
    <property type="entry name" value="HTH-like"/>
</dbReference>
<dbReference type="GO" id="GO:0043565">
    <property type="term" value="F:sequence-specific DNA binding"/>
    <property type="evidence" value="ECO:0007669"/>
    <property type="project" value="InterPro"/>
</dbReference>
<name>A0A4R5KMK8_9BACL</name>
<evidence type="ECO:0000256" key="3">
    <source>
        <dbReference type="ARBA" id="ARBA00023163"/>
    </source>
</evidence>
<organism evidence="5 6">
    <name type="scientific">Paenibacillus piri</name>
    <dbReference type="NCBI Taxonomy" id="2547395"/>
    <lineage>
        <taxon>Bacteria</taxon>
        <taxon>Bacillati</taxon>
        <taxon>Bacillota</taxon>
        <taxon>Bacilli</taxon>
        <taxon>Bacillales</taxon>
        <taxon>Paenibacillaceae</taxon>
        <taxon>Paenibacillus</taxon>
    </lineage>
</organism>
<comment type="caution">
    <text evidence="5">The sequence shown here is derived from an EMBL/GenBank/DDBJ whole genome shotgun (WGS) entry which is preliminary data.</text>
</comment>
<dbReference type="SMART" id="SM00342">
    <property type="entry name" value="HTH_ARAC"/>
    <property type="match status" value="1"/>
</dbReference>
<evidence type="ECO:0000313" key="6">
    <source>
        <dbReference type="Proteomes" id="UP000295636"/>
    </source>
</evidence>
<dbReference type="EMBL" id="SMRT01000008">
    <property type="protein sequence ID" value="TDF96165.1"/>
    <property type="molecule type" value="Genomic_DNA"/>
</dbReference>
<reference evidence="5 6" key="1">
    <citation type="submission" date="2019-03" db="EMBL/GenBank/DDBJ databases">
        <title>This is whole genome sequence of Paenibacillus sp MS74 strain.</title>
        <authorList>
            <person name="Trinh H.N."/>
        </authorList>
    </citation>
    <scope>NUCLEOTIDE SEQUENCE [LARGE SCALE GENOMIC DNA]</scope>
    <source>
        <strain evidence="5 6">MS74</strain>
    </source>
</reference>
<dbReference type="PANTHER" id="PTHR43280:SF27">
    <property type="entry name" value="TRANSCRIPTIONAL REGULATOR MTLR"/>
    <property type="match status" value="1"/>
</dbReference>
<dbReference type="PROSITE" id="PS00041">
    <property type="entry name" value="HTH_ARAC_FAMILY_1"/>
    <property type="match status" value="1"/>
</dbReference>
<dbReference type="OrthoDB" id="288481at2"/>
<dbReference type="Pfam" id="PF12833">
    <property type="entry name" value="HTH_18"/>
    <property type="match status" value="1"/>
</dbReference>
<evidence type="ECO:0000256" key="1">
    <source>
        <dbReference type="ARBA" id="ARBA00023015"/>
    </source>
</evidence>
<proteinExistence type="predicted"/>
<keyword evidence="3" id="KW-0804">Transcription</keyword>
<keyword evidence="2" id="KW-0238">DNA-binding</keyword>
<sequence length="308" mass="36579">MTVPTELQPDLVREEIVTYQNPLLFHKIWEIQSRTPAYGIPDNWTWHYHKEIEFLAVTEGRIGCQTKHGYEMLDSGHLVLFGSSQLHRVHKAHASTLKFVVFQVDLLQHFEPSSMPYLHYFSELTKPLDRLNYMFREQPSIRREAFSLVMDIYEETQRQERGYELAISAAIKRLLLLLLRNDTRGLLQVSREHDALRLRPAIDYIDRHLHEKIVVEDVCRLLNLSYHYFIRHFHQAMGISFIDFVNYKRIKKAERLLLTRDLNVTEIGLEVGIPSMGQFYKLFKRHNQCSPKEFRRKMRGSRPDEEEA</sequence>
<dbReference type="Proteomes" id="UP000295636">
    <property type="component" value="Unassembled WGS sequence"/>
</dbReference>
<keyword evidence="1" id="KW-0805">Transcription regulation</keyword>
<dbReference type="SUPFAM" id="SSF46689">
    <property type="entry name" value="Homeodomain-like"/>
    <property type="match status" value="2"/>
</dbReference>
<dbReference type="SUPFAM" id="SSF51215">
    <property type="entry name" value="Regulatory protein AraC"/>
    <property type="match status" value="1"/>
</dbReference>
<dbReference type="GO" id="GO:0003700">
    <property type="term" value="F:DNA-binding transcription factor activity"/>
    <property type="evidence" value="ECO:0007669"/>
    <property type="project" value="InterPro"/>
</dbReference>
<feature type="domain" description="HTH araC/xylS-type" evidence="4">
    <location>
        <begin position="199"/>
        <end position="297"/>
    </location>
</feature>
<accession>A0A4R5KMK8</accession>
<dbReference type="InterPro" id="IPR018062">
    <property type="entry name" value="HTH_AraC-typ_CS"/>
</dbReference>
<dbReference type="AlphaFoldDB" id="A0A4R5KMK8"/>
<dbReference type="RefSeq" id="WP_133230332.1">
    <property type="nucleotide sequence ID" value="NZ_SMRT01000008.1"/>
</dbReference>
<evidence type="ECO:0000313" key="5">
    <source>
        <dbReference type="EMBL" id="TDF96165.1"/>
    </source>
</evidence>
<dbReference type="InterPro" id="IPR009057">
    <property type="entry name" value="Homeodomain-like_sf"/>
</dbReference>
<dbReference type="PANTHER" id="PTHR43280">
    <property type="entry name" value="ARAC-FAMILY TRANSCRIPTIONAL REGULATOR"/>
    <property type="match status" value="1"/>
</dbReference>
<evidence type="ECO:0000256" key="2">
    <source>
        <dbReference type="ARBA" id="ARBA00023125"/>
    </source>
</evidence>
<gene>
    <name evidence="5" type="ORF">E1757_17330</name>
</gene>
<protein>
    <submittedName>
        <fullName evidence="5">AraC family transcriptional regulator</fullName>
    </submittedName>
</protein>